<name>A0A2N5J769_9BIFI</name>
<dbReference type="EMBL" id="NMWU01000048">
    <property type="protein sequence ID" value="PLS30058.1"/>
    <property type="molecule type" value="Genomic_DNA"/>
</dbReference>
<sequence length="250" mass="28548">MSQCQYCGETETREPWTLCQACRARYAKGLDRLRRILPLLDQITRREYRLAERAGRAAKADAPTPLDLHAQDLIDETENMLQDVCVTAGFTWLDRWPRLIRRMIVRLDLLCRSADAGRSLHRVEHAVERLTPVVDRRPRTRRIIGPCPACGTEITAASGESLRRCPECGSIVDADALRSQTAETADRYHLTRTPAGLSEWLREEYGYRISRKQVSNWVNRGKLPSTTPVGDGYYEFSIREVLAMAMASRR</sequence>
<dbReference type="RefSeq" id="WP_243390359.1">
    <property type="nucleotide sequence ID" value="NZ_NMWU01000048.1"/>
</dbReference>
<accession>A0A2N5J769</accession>
<dbReference type="AlphaFoldDB" id="A0A2N5J769"/>
<comment type="caution">
    <text evidence="1">The sequence shown here is derived from an EMBL/GenBank/DDBJ whole genome shotgun (WGS) entry which is preliminary data.</text>
</comment>
<gene>
    <name evidence="1" type="ORF">Uis1B_2109</name>
</gene>
<organism evidence="1 2">
    <name type="scientific">Bifidobacterium margollesii</name>
    <dbReference type="NCBI Taxonomy" id="2020964"/>
    <lineage>
        <taxon>Bacteria</taxon>
        <taxon>Bacillati</taxon>
        <taxon>Actinomycetota</taxon>
        <taxon>Actinomycetes</taxon>
        <taxon>Bifidobacteriales</taxon>
        <taxon>Bifidobacteriaceae</taxon>
        <taxon>Bifidobacterium</taxon>
    </lineage>
</organism>
<protein>
    <recommendedName>
        <fullName evidence="3">PhnA protein</fullName>
    </recommendedName>
</protein>
<evidence type="ECO:0000313" key="1">
    <source>
        <dbReference type="EMBL" id="PLS30058.1"/>
    </source>
</evidence>
<evidence type="ECO:0000313" key="2">
    <source>
        <dbReference type="Proteomes" id="UP000235050"/>
    </source>
</evidence>
<reference evidence="1 2" key="1">
    <citation type="submission" date="2017-07" db="EMBL/GenBank/DDBJ databases">
        <title>Bifidobacterium novel species.</title>
        <authorList>
            <person name="Lugli G.A."/>
            <person name="Milani C."/>
            <person name="Duranti S."/>
            <person name="Mangifesta M."/>
        </authorList>
    </citation>
    <scope>NUCLEOTIDE SEQUENCE [LARGE SCALE GENOMIC DNA]</scope>
    <source>
        <strain evidence="2">Uis1B</strain>
    </source>
</reference>
<evidence type="ECO:0008006" key="3">
    <source>
        <dbReference type="Google" id="ProtNLM"/>
    </source>
</evidence>
<proteinExistence type="predicted"/>
<keyword evidence="2" id="KW-1185">Reference proteome</keyword>
<dbReference type="Proteomes" id="UP000235050">
    <property type="component" value="Unassembled WGS sequence"/>
</dbReference>